<sequence length="1412" mass="155517">MHALHHEIYPPSGVEYVCSLKLTHSTVSVRHELAARVLCNVVVARENILRIFEVREELAEVSGHSIEERERQGKLRKDMVAVEGETSMDRQGDGFVNIAKPTAEKTTIPTVTKFYFVREHKLQGIVTGMGGVKTVSSLGDKLDRLLISFRDAKLALLEWSEETYDLVAVSIHTYERAPQVMLADAPFRSDLRVDPYSRCAALSLPRDSLAILPFYQSQQDIDMLDTDHDHVNTRILPYSPSFILDLPASVAKHVRNVADFVFLPGFTNPTIALLYQTVPTWTGRLKEFKDTFKLVIFTLDIASQGFPIITSVEGLPHDCFSLQPTSTALGGLIILAGNSIIYVDQVGRRVTLPVNGWAAKMSDVSFAPPDRDLHLEGARALMVADRAFLLILKDGTIYPVDIVADGKMVSKLVMGQPLAQTAGPSVLTKIDDELVFIGSLVGPSTLARATKVEEEIPDDGEAQPVVKQDIPMDLDDEDLYGAQPTNDSRLNGASAQGKTRNTRTVLHLSFCDSLHAHGPISGLTFATGYNGERPVAELVAATGVEKTGGFTVFQNVLPAMKKGKLHAIGGIRGMWSLPIRQPVKSGGASFDRSQNPFKSEQDTLIISTDAIPSPGLSRIAVRSSKIGEVNITTRIPGTTIGAASFFGRTAILHVMSNAIRVLEPDGSERQNIKDMDGGTPRPKIRSCSIVDPYVLISREDDTIGLFIDTDRGKIRRKDMSPMGDKTSKYLCGCFFTDHSGLFKDALRSASAPTTTTIQGAMAPDTRTQWLVLVRPQGVLEIWSLPKLQLVYSTDAFSRLETVVTDSHAPVSISTPAPGPPRQPQEMDIEQILVAPLGETSPELHLFVFLRCGHVGIYRVLGSSASPQTATPRASSLSIKFIKIFSKAFELQRNDVGAAGILAEHKRISRTFIPFSTTHNDGPTYTGVFLTGENPSWILSTDKGGLRMYASGHNVVHAFTPCSLWDSRGDFLLYTDEGQSVLEWMPDFVFDGPMPVKNIPLGRTYAHIAHDVATGLIVAAATLETDYVAFDEDAQKTWEPDASYTGNPRTETSTLELLSPDVWATLDGYEFAFNEVVMAVEIVTLETLSTENEKRPFIAVGTSINRGEDLATKGCTYIFDIVEVVPDHTAVNAPKRWYKLRLLCRDEAKGPVTALCGFDGYLVSSMGQKLYVRAFDQDERLVGVAFLDVGVYVTSLRSLKNLLLVGDAVKSTWLVAFQEDPYKLVILGKDLRHVCTATVDFLFRENELAFVSCDEDGVIRLYAYDPQDPESRDGRGLLLRSEYMSYAQYRASTRIAVRPNESDIPEERLFYGGTNGSICRLVPLEDVASKRLELLQGQVTRHLQHTAALNPKVFRIVKNDFESKPLTKGILDGNLLAQFADVSTTKQMEMTKQIGTDRVTALMDWAQATNVLW</sequence>
<dbReference type="GO" id="GO:0005634">
    <property type="term" value="C:nucleus"/>
    <property type="evidence" value="ECO:0007669"/>
    <property type="project" value="UniProtKB-SubCell"/>
</dbReference>
<reference evidence="6 7" key="1">
    <citation type="journal article" date="2015" name="Fungal Genet. Biol.">
        <title>Evolution of novel wood decay mechanisms in Agaricales revealed by the genome sequences of Fistulina hepatica and Cylindrobasidium torrendii.</title>
        <authorList>
            <person name="Floudas D."/>
            <person name="Held B.W."/>
            <person name="Riley R."/>
            <person name="Nagy L.G."/>
            <person name="Koehler G."/>
            <person name="Ransdell A.S."/>
            <person name="Younus H."/>
            <person name="Chow J."/>
            <person name="Chiniquy J."/>
            <person name="Lipzen A."/>
            <person name="Tritt A."/>
            <person name="Sun H."/>
            <person name="Haridas S."/>
            <person name="LaButti K."/>
            <person name="Ohm R.A."/>
            <person name="Kues U."/>
            <person name="Blanchette R.A."/>
            <person name="Grigoriev I.V."/>
            <person name="Minto R.E."/>
            <person name="Hibbett D.S."/>
        </authorList>
    </citation>
    <scope>NUCLEOTIDE SEQUENCE [LARGE SCALE GENOMIC DNA]</scope>
    <source>
        <strain evidence="6 7">FP15055 ss-10</strain>
    </source>
</reference>
<feature type="domain" description="RSE1/DDB1/CPSF1 C-terminal" evidence="3">
    <location>
        <begin position="1052"/>
        <end position="1380"/>
    </location>
</feature>
<dbReference type="EMBL" id="KN880586">
    <property type="protein sequence ID" value="KIY65538.1"/>
    <property type="molecule type" value="Genomic_DNA"/>
</dbReference>
<dbReference type="InterPro" id="IPR018846">
    <property type="entry name" value="Beta-prop_RSE1/DDB1/CPSF1_1st"/>
</dbReference>
<dbReference type="Proteomes" id="UP000054007">
    <property type="component" value="Unassembled WGS sequence"/>
</dbReference>
<dbReference type="InterPro" id="IPR015943">
    <property type="entry name" value="WD40/YVTN_repeat-like_dom_sf"/>
</dbReference>
<dbReference type="InterPro" id="IPR004871">
    <property type="entry name" value="RSE1/DDB1/CPSF1_C"/>
</dbReference>
<protein>
    <recommendedName>
        <fullName evidence="8">Cleavage/polyadenylation specificity factor A subunit C-terminal domain-containing protein</fullName>
    </recommendedName>
</protein>
<dbReference type="GO" id="GO:0003676">
    <property type="term" value="F:nucleic acid binding"/>
    <property type="evidence" value="ECO:0007669"/>
    <property type="project" value="InterPro"/>
</dbReference>
<feature type="domain" description="RSE1/DDB1/CPSF1 second beta-propeller" evidence="5">
    <location>
        <begin position="568"/>
        <end position="961"/>
    </location>
</feature>
<evidence type="ECO:0000259" key="3">
    <source>
        <dbReference type="Pfam" id="PF03178"/>
    </source>
</evidence>
<evidence type="ECO:0000313" key="6">
    <source>
        <dbReference type="EMBL" id="KIY65538.1"/>
    </source>
</evidence>
<evidence type="ECO:0000313" key="7">
    <source>
        <dbReference type="Proteomes" id="UP000054007"/>
    </source>
</evidence>
<evidence type="ECO:0000256" key="1">
    <source>
        <dbReference type="ARBA" id="ARBA00004123"/>
    </source>
</evidence>
<evidence type="ECO:0000256" key="2">
    <source>
        <dbReference type="ARBA" id="ARBA00023242"/>
    </source>
</evidence>
<evidence type="ECO:0000259" key="4">
    <source>
        <dbReference type="Pfam" id="PF10433"/>
    </source>
</evidence>
<dbReference type="InterPro" id="IPR050358">
    <property type="entry name" value="RSE1/DDB1/CFT1"/>
</dbReference>
<dbReference type="Gene3D" id="2.130.10.10">
    <property type="entry name" value="YVTN repeat-like/Quinoprotein amine dehydrogenase"/>
    <property type="match status" value="3"/>
</dbReference>
<dbReference type="Pfam" id="PF23726">
    <property type="entry name" value="Beta-prop_RSE1_2nd"/>
    <property type="match status" value="1"/>
</dbReference>
<comment type="subcellular location">
    <subcellularLocation>
        <location evidence="1">Nucleus</location>
    </subcellularLocation>
</comment>
<feature type="domain" description="RSE1/DDB1/CPSF1 first beta-propeller" evidence="4">
    <location>
        <begin position="113"/>
        <end position="453"/>
    </location>
</feature>
<dbReference type="InterPro" id="IPR058543">
    <property type="entry name" value="Beta-prop_RSE1/DDB1/CPSF1_2nd"/>
</dbReference>
<dbReference type="Pfam" id="PF10433">
    <property type="entry name" value="Beta-prop_RSE1_1st"/>
    <property type="match status" value="1"/>
</dbReference>
<name>A0A0D7B4P4_9AGAR</name>
<evidence type="ECO:0008006" key="8">
    <source>
        <dbReference type="Google" id="ProtNLM"/>
    </source>
</evidence>
<keyword evidence="7" id="KW-1185">Reference proteome</keyword>
<organism evidence="6 7">
    <name type="scientific">Cylindrobasidium torrendii FP15055 ss-10</name>
    <dbReference type="NCBI Taxonomy" id="1314674"/>
    <lineage>
        <taxon>Eukaryota</taxon>
        <taxon>Fungi</taxon>
        <taxon>Dikarya</taxon>
        <taxon>Basidiomycota</taxon>
        <taxon>Agaricomycotina</taxon>
        <taxon>Agaricomycetes</taxon>
        <taxon>Agaricomycetidae</taxon>
        <taxon>Agaricales</taxon>
        <taxon>Marasmiineae</taxon>
        <taxon>Physalacriaceae</taxon>
        <taxon>Cylindrobasidium</taxon>
    </lineage>
</organism>
<accession>A0A0D7B4P4</accession>
<evidence type="ECO:0000259" key="5">
    <source>
        <dbReference type="Pfam" id="PF23726"/>
    </source>
</evidence>
<dbReference type="STRING" id="1314674.A0A0D7B4P4"/>
<dbReference type="OrthoDB" id="6109at2759"/>
<gene>
    <name evidence="6" type="ORF">CYLTODRAFT_492236</name>
</gene>
<proteinExistence type="predicted"/>
<keyword evidence="2" id="KW-0539">Nucleus</keyword>
<dbReference type="Pfam" id="PF03178">
    <property type="entry name" value="CPSF_A"/>
    <property type="match status" value="1"/>
</dbReference>
<dbReference type="PANTHER" id="PTHR10644">
    <property type="entry name" value="DNA REPAIR/RNA PROCESSING CPSF FAMILY"/>
    <property type="match status" value="1"/>
</dbReference>